<feature type="compositionally biased region" description="Basic and acidic residues" evidence="1">
    <location>
        <begin position="377"/>
        <end position="407"/>
    </location>
</feature>
<feature type="region of interest" description="Disordered" evidence="1">
    <location>
        <begin position="361"/>
        <end position="407"/>
    </location>
</feature>
<dbReference type="Proteomes" id="UP000663848">
    <property type="component" value="Unassembled WGS sequence"/>
</dbReference>
<dbReference type="EMBL" id="CAJOBR010000187">
    <property type="protein sequence ID" value="CAF4478205.1"/>
    <property type="molecule type" value="Genomic_DNA"/>
</dbReference>
<evidence type="ECO:0000313" key="5">
    <source>
        <dbReference type="EMBL" id="CAF3601596.1"/>
    </source>
</evidence>
<evidence type="ECO:0000313" key="6">
    <source>
        <dbReference type="EMBL" id="CAF4283073.1"/>
    </source>
</evidence>
<gene>
    <name evidence="4" type="ORF">FME351_LOCUS21619</name>
    <name evidence="2" type="ORF">GRG538_LOCUS10099</name>
    <name evidence="7" type="ORF">HFQ381_LOCUS22152</name>
    <name evidence="5" type="ORF">LUA448_LOCUS30464</name>
    <name evidence="8" type="ORF">QYT958_LOCUS2808</name>
    <name evidence="3" type="ORF">TIS948_LOCUS29142</name>
    <name evidence="9" type="ORF">TSG867_LOCUS23172</name>
    <name evidence="6" type="ORF">UJA718_LOCUS11518</name>
</gene>
<evidence type="ECO:0000313" key="3">
    <source>
        <dbReference type="EMBL" id="CAF3417287.1"/>
    </source>
</evidence>
<dbReference type="EMBL" id="CAJOBP010001419">
    <property type="protein sequence ID" value="CAF4283073.1"/>
    <property type="molecule type" value="Genomic_DNA"/>
</dbReference>
<dbReference type="EMBL" id="CAJOBQ010001963">
    <property type="protein sequence ID" value="CAF4529527.1"/>
    <property type="molecule type" value="Genomic_DNA"/>
</dbReference>
<dbReference type="Proteomes" id="UP000663873">
    <property type="component" value="Unassembled WGS sequence"/>
</dbReference>
<keyword evidence="11" id="KW-1185">Reference proteome</keyword>
<dbReference type="Proteomes" id="UP000663851">
    <property type="component" value="Unassembled WGS sequence"/>
</dbReference>
<dbReference type="Proteomes" id="UP000663825">
    <property type="component" value="Unassembled WGS sequence"/>
</dbReference>
<evidence type="ECO:0000313" key="4">
    <source>
        <dbReference type="EMBL" id="CAF3594370.1"/>
    </source>
</evidence>
<dbReference type="Proteomes" id="UP000663862">
    <property type="component" value="Unassembled WGS sequence"/>
</dbReference>
<dbReference type="EMBL" id="CAJNYU010002713">
    <property type="protein sequence ID" value="CAF3594370.1"/>
    <property type="molecule type" value="Genomic_DNA"/>
</dbReference>
<feature type="compositionally biased region" description="Low complexity" evidence="1">
    <location>
        <begin position="1"/>
        <end position="20"/>
    </location>
</feature>
<dbReference type="EMBL" id="CAJNYD010004450">
    <property type="protein sequence ID" value="CAF3601596.1"/>
    <property type="molecule type" value="Genomic_DNA"/>
</dbReference>
<evidence type="ECO:0000313" key="10">
    <source>
        <dbReference type="Proteomes" id="UP000663862"/>
    </source>
</evidence>
<dbReference type="EMBL" id="CAJNYT010001266">
    <property type="protein sequence ID" value="CAF3401976.1"/>
    <property type="molecule type" value="Genomic_DNA"/>
</dbReference>
<dbReference type="Proteomes" id="UP000663869">
    <property type="component" value="Unassembled WGS sequence"/>
</dbReference>
<evidence type="ECO:0000313" key="7">
    <source>
        <dbReference type="EMBL" id="CAF4428488.1"/>
    </source>
</evidence>
<organism evidence="9 10">
    <name type="scientific">Rotaria socialis</name>
    <dbReference type="NCBI Taxonomy" id="392032"/>
    <lineage>
        <taxon>Eukaryota</taxon>
        <taxon>Metazoa</taxon>
        <taxon>Spiralia</taxon>
        <taxon>Gnathifera</taxon>
        <taxon>Rotifera</taxon>
        <taxon>Eurotatoria</taxon>
        <taxon>Bdelloidea</taxon>
        <taxon>Philodinida</taxon>
        <taxon>Philodinidae</taxon>
        <taxon>Rotaria</taxon>
    </lineage>
</organism>
<comment type="caution">
    <text evidence="9">The sequence shown here is derived from an EMBL/GenBank/DDBJ whole genome shotgun (WGS) entry which is preliminary data.</text>
</comment>
<evidence type="ECO:0000313" key="9">
    <source>
        <dbReference type="EMBL" id="CAF4529527.1"/>
    </source>
</evidence>
<dbReference type="AlphaFoldDB" id="A0A820XJR7"/>
<dbReference type="Proteomes" id="UP000663833">
    <property type="component" value="Unassembled WGS sequence"/>
</dbReference>
<evidence type="ECO:0000313" key="2">
    <source>
        <dbReference type="EMBL" id="CAF3401976.1"/>
    </source>
</evidence>
<dbReference type="EMBL" id="CAJOBO010002061">
    <property type="protein sequence ID" value="CAF4428488.1"/>
    <property type="molecule type" value="Genomic_DNA"/>
</dbReference>
<accession>A0A820XJR7</accession>
<sequence>MTTEGSNGDDSNSENENLPSSPTPLSTEGAVRTWPNNIFRKEDEHILQFLEEVFCNKRQRLYFPENTLGKCNTELDRQWSVQWRFFSPRLDPYVNTHDMVFRFLKNRFCGISTPMKIEGVSPRRIITAERGAIEMSYTLCTNGATLGSSNQFGIRRNSLWWLLNQTEAVNLNGTNIQYRYEIERIRRNHMGNYRMNGIRTYDNILQFFLTLAANQDQEKKLASMLLGYAKTGKAIRKQQMVDAFREVSTNEVDKFNIQAYHIMVKEVARRMCAEKEYDLPVAIVQARALKLVECGELTLKEVFQLDADYGVVTAENVYLNNDDAIEKVKRINDLYNRTFLNSREKNRRELHQELRETYCDISNNDSSDYSDDEERGNDDSDKKQPNNQDDREYTTVQKQLEESKISD</sequence>
<feature type="region of interest" description="Disordered" evidence="1">
    <location>
        <begin position="1"/>
        <end position="29"/>
    </location>
</feature>
<reference evidence="9" key="1">
    <citation type="submission" date="2021-02" db="EMBL/GenBank/DDBJ databases">
        <authorList>
            <person name="Nowell W R."/>
        </authorList>
    </citation>
    <scope>NUCLEOTIDE SEQUENCE</scope>
</reference>
<evidence type="ECO:0000313" key="8">
    <source>
        <dbReference type="EMBL" id="CAF4478205.1"/>
    </source>
</evidence>
<name>A0A820XJR7_9BILA</name>
<protein>
    <submittedName>
        <fullName evidence="9">Uncharacterized protein</fullName>
    </submittedName>
</protein>
<evidence type="ECO:0000313" key="11">
    <source>
        <dbReference type="Proteomes" id="UP000663873"/>
    </source>
</evidence>
<dbReference type="EMBL" id="CAJNXB010005294">
    <property type="protein sequence ID" value="CAF3417287.1"/>
    <property type="molecule type" value="Genomic_DNA"/>
</dbReference>
<dbReference type="Proteomes" id="UP000663872">
    <property type="component" value="Unassembled WGS sequence"/>
</dbReference>
<proteinExistence type="predicted"/>
<evidence type="ECO:0000256" key="1">
    <source>
        <dbReference type="SAM" id="MobiDB-lite"/>
    </source>
</evidence>